<dbReference type="InterPro" id="IPR037401">
    <property type="entry name" value="SnoaL-like"/>
</dbReference>
<comment type="caution">
    <text evidence="2">The sequence shown here is derived from an EMBL/GenBank/DDBJ whole genome shotgun (WGS) entry which is preliminary data.</text>
</comment>
<evidence type="ECO:0000313" key="3">
    <source>
        <dbReference type="Proteomes" id="UP000004030"/>
    </source>
</evidence>
<dbReference type="SUPFAM" id="SSF54427">
    <property type="entry name" value="NTF2-like"/>
    <property type="match status" value="1"/>
</dbReference>
<dbReference type="AlphaFoldDB" id="G6EGH8"/>
<dbReference type="Pfam" id="PF12680">
    <property type="entry name" value="SnoaL_2"/>
    <property type="match status" value="1"/>
</dbReference>
<name>G6EGH8_9SPHN</name>
<sequence length="169" mass="19003">MAEQAGEEESKMLTRKDLERLTRELFDSLADFGPNGERNLERISAHFADELAYRIPFLPAPVELGTRKAFLEVLAKTNGLFAASHYKLEKLLIDEVAQTVVVEATSLRPLRTTGAVATFSYVFIFAFDGNLINEMREYVFSTDIEMISKAMDLESFAARVDEQARDAKA</sequence>
<dbReference type="KEGG" id="npn:JI59_21465"/>
<dbReference type="EMBL" id="AGFM01000055">
    <property type="protein sequence ID" value="EHJ59629.1"/>
    <property type="molecule type" value="Genomic_DNA"/>
</dbReference>
<dbReference type="PATRIC" id="fig|1088721.3.peg.3466"/>
<protein>
    <recommendedName>
        <fullName evidence="1">SnoaL-like domain-containing protein</fullName>
    </recommendedName>
</protein>
<accession>G6EGH8</accession>
<dbReference type="Proteomes" id="UP000004030">
    <property type="component" value="Unassembled WGS sequence"/>
</dbReference>
<feature type="domain" description="SnoaL-like" evidence="1">
    <location>
        <begin position="37"/>
        <end position="134"/>
    </location>
</feature>
<dbReference type="InterPro" id="IPR032710">
    <property type="entry name" value="NTF2-like_dom_sf"/>
</dbReference>
<evidence type="ECO:0000259" key="1">
    <source>
        <dbReference type="Pfam" id="PF12680"/>
    </source>
</evidence>
<gene>
    <name evidence="2" type="ORF">NSU_3512</name>
</gene>
<keyword evidence="3" id="KW-1185">Reference proteome</keyword>
<reference evidence="2 3" key="1">
    <citation type="journal article" date="2012" name="J. Bacteriol.">
        <title>Genome sequence of benzo(a)pyrene-degrading bacterium Novosphingobium pentaromativorans US6-1.</title>
        <authorList>
            <person name="Luo Y.R."/>
            <person name="Kang S.G."/>
            <person name="Kim S.J."/>
            <person name="Kim M.R."/>
            <person name="Li N."/>
            <person name="Lee J.H."/>
            <person name="Kwon K.K."/>
        </authorList>
    </citation>
    <scope>NUCLEOTIDE SEQUENCE [LARGE SCALE GENOMIC DNA]</scope>
    <source>
        <strain evidence="2 3">US6-1</strain>
    </source>
</reference>
<organism evidence="2 3">
    <name type="scientific">Novosphingobium pentaromativorans US6-1</name>
    <dbReference type="NCBI Taxonomy" id="1088721"/>
    <lineage>
        <taxon>Bacteria</taxon>
        <taxon>Pseudomonadati</taxon>
        <taxon>Pseudomonadota</taxon>
        <taxon>Alphaproteobacteria</taxon>
        <taxon>Sphingomonadales</taxon>
        <taxon>Sphingomonadaceae</taxon>
        <taxon>Novosphingobium</taxon>
    </lineage>
</organism>
<dbReference type="Gene3D" id="3.10.450.50">
    <property type="match status" value="1"/>
</dbReference>
<proteinExistence type="predicted"/>
<evidence type="ECO:0000313" key="2">
    <source>
        <dbReference type="EMBL" id="EHJ59629.1"/>
    </source>
</evidence>
<dbReference type="RefSeq" id="WP_007014420.1">
    <property type="nucleotide sequence ID" value="NZ_AGFM01000055.1"/>
</dbReference>